<proteinExistence type="predicted"/>
<dbReference type="OrthoDB" id="9799345at2"/>
<evidence type="ECO:0000256" key="1">
    <source>
        <dbReference type="ARBA" id="ARBA00023015"/>
    </source>
</evidence>
<keyword evidence="1" id="KW-0805">Transcription regulation</keyword>
<dbReference type="Pfam" id="PF12833">
    <property type="entry name" value="HTH_18"/>
    <property type="match status" value="1"/>
</dbReference>
<sequence length="325" mass="34796">MTAFEGFPEICSTAHIAASDAFAHWEQLVAGAITEVSIAPTVSRPFEGRIRSADFGDISVGTVTAEGHELRRSRRHIARADDFHVIGSVVLAGRAQVEHAGNRVELTPGAMIFYDTSQPIRWRSEGLIEDLTVRVPRQQVVDHLGVRADALPAGMVIGEGGVGPMLARFFRQVAQLHSTDPAAAAVLASSGIDLLGAAATIASGGRPGRAQIEAVNGQQVLDYLRANFTDPELTIERIADGCRVSRRTLYRVVAEFEGGLGAVLRGMRLERARVLLVSSDFRSVAAVATASGFATERQFYRAFQAETGMTPGEYRAIADSDAPIA</sequence>
<name>A0A2N3V854_9NOCA</name>
<dbReference type="AlphaFoldDB" id="A0A2N3V854"/>
<protein>
    <submittedName>
        <fullName evidence="5">AraC family transcriptional regulator</fullName>
    </submittedName>
</protein>
<evidence type="ECO:0000256" key="2">
    <source>
        <dbReference type="ARBA" id="ARBA00023125"/>
    </source>
</evidence>
<keyword evidence="3" id="KW-0804">Transcription</keyword>
<dbReference type="SUPFAM" id="SSF46689">
    <property type="entry name" value="Homeodomain-like"/>
    <property type="match status" value="1"/>
</dbReference>
<dbReference type="GO" id="GO:0043565">
    <property type="term" value="F:sequence-specific DNA binding"/>
    <property type="evidence" value="ECO:0007669"/>
    <property type="project" value="InterPro"/>
</dbReference>
<evidence type="ECO:0000259" key="4">
    <source>
        <dbReference type="PROSITE" id="PS01124"/>
    </source>
</evidence>
<organism evidence="5 6">
    <name type="scientific">Nocardia fluminea</name>
    <dbReference type="NCBI Taxonomy" id="134984"/>
    <lineage>
        <taxon>Bacteria</taxon>
        <taxon>Bacillati</taxon>
        <taxon>Actinomycetota</taxon>
        <taxon>Actinomycetes</taxon>
        <taxon>Mycobacteriales</taxon>
        <taxon>Nocardiaceae</taxon>
        <taxon>Nocardia</taxon>
    </lineage>
</organism>
<dbReference type="PROSITE" id="PS00041">
    <property type="entry name" value="HTH_ARAC_FAMILY_1"/>
    <property type="match status" value="1"/>
</dbReference>
<dbReference type="Gene3D" id="1.10.10.60">
    <property type="entry name" value="Homeodomain-like"/>
    <property type="match status" value="1"/>
</dbReference>
<evidence type="ECO:0000313" key="6">
    <source>
        <dbReference type="Proteomes" id="UP000233766"/>
    </source>
</evidence>
<keyword evidence="2" id="KW-0238">DNA-binding</keyword>
<gene>
    <name evidence="5" type="ORF">ATK86_2162</name>
</gene>
<feature type="domain" description="HTH araC/xylS-type" evidence="4">
    <location>
        <begin position="218"/>
        <end position="317"/>
    </location>
</feature>
<dbReference type="InterPro" id="IPR018060">
    <property type="entry name" value="HTH_AraC"/>
</dbReference>
<dbReference type="InterPro" id="IPR011051">
    <property type="entry name" value="RmlC_Cupin_sf"/>
</dbReference>
<dbReference type="SMART" id="SM00342">
    <property type="entry name" value="HTH_ARAC"/>
    <property type="match status" value="1"/>
</dbReference>
<dbReference type="EMBL" id="PJMW01000002">
    <property type="protein sequence ID" value="PKV77809.1"/>
    <property type="molecule type" value="Genomic_DNA"/>
</dbReference>
<dbReference type="SUPFAM" id="SSF51182">
    <property type="entry name" value="RmlC-like cupins"/>
    <property type="match status" value="1"/>
</dbReference>
<keyword evidence="6" id="KW-1185">Reference proteome</keyword>
<evidence type="ECO:0000256" key="3">
    <source>
        <dbReference type="ARBA" id="ARBA00023163"/>
    </source>
</evidence>
<evidence type="ECO:0000313" key="5">
    <source>
        <dbReference type="EMBL" id="PKV77809.1"/>
    </source>
</evidence>
<dbReference type="PROSITE" id="PS01124">
    <property type="entry name" value="HTH_ARAC_FAMILY_2"/>
    <property type="match status" value="1"/>
</dbReference>
<dbReference type="Proteomes" id="UP000233766">
    <property type="component" value="Unassembled WGS sequence"/>
</dbReference>
<dbReference type="InterPro" id="IPR035418">
    <property type="entry name" value="AraC-bd_2"/>
</dbReference>
<dbReference type="InterPro" id="IPR018062">
    <property type="entry name" value="HTH_AraC-typ_CS"/>
</dbReference>
<dbReference type="PANTHER" id="PTHR46796:SF6">
    <property type="entry name" value="ARAC SUBFAMILY"/>
    <property type="match status" value="1"/>
</dbReference>
<accession>A0A2N3V854</accession>
<reference evidence="5 6" key="1">
    <citation type="submission" date="2017-12" db="EMBL/GenBank/DDBJ databases">
        <title>Sequencing the genomes of 1000 Actinobacteria strains.</title>
        <authorList>
            <person name="Klenk H.-P."/>
        </authorList>
    </citation>
    <scope>NUCLEOTIDE SEQUENCE [LARGE SCALE GENOMIC DNA]</scope>
    <source>
        <strain evidence="5 6">DSM 44489</strain>
    </source>
</reference>
<dbReference type="GO" id="GO:0003700">
    <property type="term" value="F:DNA-binding transcription factor activity"/>
    <property type="evidence" value="ECO:0007669"/>
    <property type="project" value="InterPro"/>
</dbReference>
<dbReference type="RefSeq" id="WP_101464387.1">
    <property type="nucleotide sequence ID" value="NZ_PJMW01000002.1"/>
</dbReference>
<dbReference type="PANTHER" id="PTHR46796">
    <property type="entry name" value="HTH-TYPE TRANSCRIPTIONAL ACTIVATOR RHAS-RELATED"/>
    <property type="match status" value="1"/>
</dbReference>
<dbReference type="Pfam" id="PF14525">
    <property type="entry name" value="AraC_binding_2"/>
    <property type="match status" value="1"/>
</dbReference>
<dbReference type="InterPro" id="IPR009057">
    <property type="entry name" value="Homeodomain-like_sf"/>
</dbReference>
<comment type="caution">
    <text evidence="5">The sequence shown here is derived from an EMBL/GenBank/DDBJ whole genome shotgun (WGS) entry which is preliminary data.</text>
</comment>
<dbReference type="InterPro" id="IPR050204">
    <property type="entry name" value="AraC_XylS_family_regulators"/>
</dbReference>